<organism evidence="2 3">
    <name type="scientific">Paenibacillus endophyticus</name>
    <dbReference type="NCBI Taxonomy" id="1294268"/>
    <lineage>
        <taxon>Bacteria</taxon>
        <taxon>Bacillati</taxon>
        <taxon>Bacillota</taxon>
        <taxon>Bacilli</taxon>
        <taxon>Bacillales</taxon>
        <taxon>Paenibacillaceae</taxon>
        <taxon>Paenibacillus</taxon>
    </lineage>
</organism>
<feature type="transmembrane region" description="Helical" evidence="1">
    <location>
        <begin position="12"/>
        <end position="33"/>
    </location>
</feature>
<name>A0A7W5CB48_9BACL</name>
<feature type="transmembrane region" description="Helical" evidence="1">
    <location>
        <begin position="104"/>
        <end position="128"/>
    </location>
</feature>
<dbReference type="InterPro" id="IPR014196">
    <property type="entry name" value="SpoIIM"/>
</dbReference>
<feature type="transmembrane region" description="Helical" evidence="1">
    <location>
        <begin position="134"/>
        <end position="154"/>
    </location>
</feature>
<gene>
    <name evidence="2" type="ORF">FHS16_004543</name>
</gene>
<feature type="transmembrane region" description="Helical" evidence="1">
    <location>
        <begin position="175"/>
        <end position="198"/>
    </location>
</feature>
<evidence type="ECO:0000313" key="3">
    <source>
        <dbReference type="Proteomes" id="UP000518605"/>
    </source>
</evidence>
<keyword evidence="3" id="KW-1185">Reference proteome</keyword>
<dbReference type="EMBL" id="JACHXW010000016">
    <property type="protein sequence ID" value="MBB3154461.1"/>
    <property type="molecule type" value="Genomic_DNA"/>
</dbReference>
<dbReference type="PIRSF" id="PIRSF038973">
    <property type="entry name" value="SpoIIM"/>
    <property type="match status" value="1"/>
</dbReference>
<keyword evidence="1" id="KW-0472">Membrane</keyword>
<feature type="transmembrane region" description="Helical" evidence="1">
    <location>
        <begin position="77"/>
        <end position="97"/>
    </location>
</feature>
<dbReference type="InterPro" id="IPR002798">
    <property type="entry name" value="SpoIIM-like"/>
</dbReference>
<comment type="caution">
    <text evidence="2">The sequence shown here is derived from an EMBL/GenBank/DDBJ whole genome shotgun (WGS) entry which is preliminary data.</text>
</comment>
<dbReference type="Proteomes" id="UP000518605">
    <property type="component" value="Unassembled WGS sequence"/>
</dbReference>
<keyword evidence="1" id="KW-1133">Transmembrane helix</keyword>
<dbReference type="AlphaFoldDB" id="A0A7W5CB48"/>
<sequence length="212" mass="22955">MKGWVTIIKNQLSLYVFVSVLFVVGVIFGALMVNALTLEQQQDLAQDVNQYVKLMNGGISSAAADSFWERFFFHGKWLLLLWLLGITVVGIPGVLALNFLKGALVGFSVGTLINQYAWKGVLFSLVSVAPQNLIAVPAMVIISAAALSFSLYVIKNRLLGQRGELAPQLVNFTSTAVLMLFLFAGAALFEAYVSPALISWVSPLLSPDNATI</sequence>
<accession>A0A7W5CB48</accession>
<evidence type="ECO:0000313" key="2">
    <source>
        <dbReference type="EMBL" id="MBB3154461.1"/>
    </source>
</evidence>
<evidence type="ECO:0000256" key="1">
    <source>
        <dbReference type="SAM" id="Phobius"/>
    </source>
</evidence>
<protein>
    <submittedName>
        <fullName evidence="2">Stage II sporulation protein M</fullName>
    </submittedName>
</protein>
<proteinExistence type="predicted"/>
<dbReference type="NCBIfam" id="TIGR02831">
    <property type="entry name" value="spo_II_M"/>
    <property type="match status" value="1"/>
</dbReference>
<keyword evidence="1" id="KW-0812">Transmembrane</keyword>
<reference evidence="2 3" key="1">
    <citation type="submission" date="2020-08" db="EMBL/GenBank/DDBJ databases">
        <title>Genomic Encyclopedia of Type Strains, Phase III (KMG-III): the genomes of soil and plant-associated and newly described type strains.</title>
        <authorList>
            <person name="Whitman W."/>
        </authorList>
    </citation>
    <scope>NUCLEOTIDE SEQUENCE [LARGE SCALE GENOMIC DNA]</scope>
    <source>
        <strain evidence="2 3">CECT 8234</strain>
    </source>
</reference>
<dbReference type="Pfam" id="PF01944">
    <property type="entry name" value="SpoIIM"/>
    <property type="match status" value="1"/>
</dbReference>